<dbReference type="Gene3D" id="3.40.190.150">
    <property type="entry name" value="Bordetella uptake gene, domain 1"/>
    <property type="match status" value="1"/>
</dbReference>
<evidence type="ECO:0000256" key="1">
    <source>
        <dbReference type="ARBA" id="ARBA00006987"/>
    </source>
</evidence>
<evidence type="ECO:0000313" key="3">
    <source>
        <dbReference type="EMBL" id="MCT9811779.1"/>
    </source>
</evidence>
<feature type="chain" id="PRO_5047215307" evidence="2">
    <location>
        <begin position="27"/>
        <end position="324"/>
    </location>
</feature>
<gene>
    <name evidence="3" type="ORF">N0K08_14130</name>
</gene>
<evidence type="ECO:0000256" key="2">
    <source>
        <dbReference type="SAM" id="SignalP"/>
    </source>
</evidence>
<dbReference type="Pfam" id="PF03401">
    <property type="entry name" value="TctC"/>
    <property type="match status" value="1"/>
</dbReference>
<keyword evidence="4" id="KW-1185">Reference proteome</keyword>
<dbReference type="SUPFAM" id="SSF53850">
    <property type="entry name" value="Periplasmic binding protein-like II"/>
    <property type="match status" value="1"/>
</dbReference>
<keyword evidence="2" id="KW-0732">Signal</keyword>
<evidence type="ECO:0000313" key="4">
    <source>
        <dbReference type="Proteomes" id="UP001525968"/>
    </source>
</evidence>
<feature type="signal peptide" evidence="2">
    <location>
        <begin position="1"/>
        <end position="26"/>
    </location>
</feature>
<dbReference type="PIRSF" id="PIRSF017082">
    <property type="entry name" value="YflP"/>
    <property type="match status" value="1"/>
</dbReference>
<accession>A0ABT2PMR7</accession>
<dbReference type="InterPro" id="IPR005064">
    <property type="entry name" value="BUG"/>
</dbReference>
<dbReference type="Proteomes" id="UP001525968">
    <property type="component" value="Unassembled WGS sequence"/>
</dbReference>
<dbReference type="RefSeq" id="WP_261501032.1">
    <property type="nucleotide sequence ID" value="NZ_JAODYH010000007.1"/>
</dbReference>
<dbReference type="PANTHER" id="PTHR42928">
    <property type="entry name" value="TRICARBOXYLATE-BINDING PROTEIN"/>
    <property type="match status" value="1"/>
</dbReference>
<dbReference type="Gene3D" id="3.40.190.10">
    <property type="entry name" value="Periplasmic binding protein-like II"/>
    <property type="match status" value="1"/>
</dbReference>
<protein>
    <submittedName>
        <fullName evidence="3">Tripartite tricarboxylate transporter substrate binding protein</fullName>
    </submittedName>
</protein>
<comment type="similarity">
    <text evidence="1">Belongs to the UPF0065 (bug) family.</text>
</comment>
<reference evidence="3 4" key="1">
    <citation type="submission" date="2022-09" db="EMBL/GenBank/DDBJ databases">
        <title>Draft genome of isolate Be4.</title>
        <authorList>
            <person name="Sanchez-Castro I."/>
            <person name="Martinez-Rodriguez P."/>
            <person name="Descostes M."/>
            <person name="Merroun M."/>
        </authorList>
    </citation>
    <scope>NUCLEOTIDE SEQUENCE [LARGE SCALE GENOMIC DNA]</scope>
    <source>
        <strain evidence="3 4">Be4</strain>
    </source>
</reference>
<dbReference type="InterPro" id="IPR042100">
    <property type="entry name" value="Bug_dom1"/>
</dbReference>
<dbReference type="CDD" id="cd07012">
    <property type="entry name" value="PBP2_Bug_TTT"/>
    <property type="match status" value="1"/>
</dbReference>
<comment type="caution">
    <text evidence="3">The sequence shown here is derived from an EMBL/GenBank/DDBJ whole genome shotgun (WGS) entry which is preliminary data.</text>
</comment>
<organism evidence="3 4">
    <name type="scientific">Acidovorax bellezanensis</name>
    <dbReference type="NCBI Taxonomy" id="2976702"/>
    <lineage>
        <taxon>Bacteria</taxon>
        <taxon>Pseudomonadati</taxon>
        <taxon>Pseudomonadota</taxon>
        <taxon>Betaproteobacteria</taxon>
        <taxon>Burkholderiales</taxon>
        <taxon>Comamonadaceae</taxon>
        <taxon>Acidovorax</taxon>
    </lineage>
</organism>
<sequence>MTFALRSFIAPLGAAVALLAGPTVWAQPAAWPNKPIRVIVPYPAGGNSDAIARYIADKLGRAVGQSMVVENKGGAGATIGAELAARSPGDGYTLLIAPTAVFAITPHLRKVGYQPFTDFVPIAQLSGSYSIATASKDAPFNDLNGLIAAARQAPGKLTFGSAGPATATHLAGEMVKYKAGIDMLHVPYKGSAEALGDLMGGRIDMMYDPVTLNQVKAGKVKALAVMSKARHPELPNVPTIREQGLDIDTRSWFGLFAPKGTPQPTVERLAAETQKILATEEARQLLLKMSQFPEFVGPAAFAKQIQDDSSFFKTLIARANIHVD</sequence>
<name>A0ABT2PMR7_9BURK</name>
<dbReference type="PANTHER" id="PTHR42928:SF5">
    <property type="entry name" value="BLR1237 PROTEIN"/>
    <property type="match status" value="1"/>
</dbReference>
<dbReference type="EMBL" id="JAODYH010000007">
    <property type="protein sequence ID" value="MCT9811779.1"/>
    <property type="molecule type" value="Genomic_DNA"/>
</dbReference>
<proteinExistence type="inferred from homology"/>